<dbReference type="Proteomes" id="UP000821853">
    <property type="component" value="Chromosome 2"/>
</dbReference>
<dbReference type="PANTHER" id="PTHR46609">
    <property type="entry name" value="EXONUCLEASE, PHAGE-TYPE/RECB, C-TERMINAL DOMAIN-CONTAINING PROTEIN"/>
    <property type="match status" value="1"/>
</dbReference>
<evidence type="ECO:0000313" key="3">
    <source>
        <dbReference type="EMBL" id="KAH9367184.1"/>
    </source>
</evidence>
<evidence type="ECO:0000256" key="1">
    <source>
        <dbReference type="SAM" id="MobiDB-lite"/>
    </source>
</evidence>
<dbReference type="EMBL" id="JABSTR010000004">
    <property type="protein sequence ID" value="KAH9367184.1"/>
    <property type="molecule type" value="Genomic_DNA"/>
</dbReference>
<comment type="caution">
    <text evidence="3">The sequence shown here is derived from an EMBL/GenBank/DDBJ whole genome shotgun (WGS) entry which is preliminary data.</text>
</comment>
<feature type="compositionally biased region" description="Polar residues" evidence="1">
    <location>
        <begin position="1"/>
        <end position="16"/>
    </location>
</feature>
<gene>
    <name evidence="3" type="ORF">HPB48_013818</name>
</gene>
<feature type="domain" description="YqaJ viral recombinase" evidence="2">
    <location>
        <begin position="67"/>
        <end position="214"/>
    </location>
</feature>
<name>A0A9J6FXS1_HAELO</name>
<evidence type="ECO:0000313" key="4">
    <source>
        <dbReference type="Proteomes" id="UP000821853"/>
    </source>
</evidence>
<reference evidence="3 4" key="1">
    <citation type="journal article" date="2020" name="Cell">
        <title>Large-Scale Comparative Analyses of Tick Genomes Elucidate Their Genetic Diversity and Vector Capacities.</title>
        <authorList>
            <consortium name="Tick Genome and Microbiome Consortium (TIGMIC)"/>
            <person name="Jia N."/>
            <person name="Wang J."/>
            <person name="Shi W."/>
            <person name="Du L."/>
            <person name="Sun Y."/>
            <person name="Zhan W."/>
            <person name="Jiang J.F."/>
            <person name="Wang Q."/>
            <person name="Zhang B."/>
            <person name="Ji P."/>
            <person name="Bell-Sakyi L."/>
            <person name="Cui X.M."/>
            <person name="Yuan T.T."/>
            <person name="Jiang B.G."/>
            <person name="Yang W.F."/>
            <person name="Lam T.T."/>
            <person name="Chang Q.C."/>
            <person name="Ding S.J."/>
            <person name="Wang X.J."/>
            <person name="Zhu J.G."/>
            <person name="Ruan X.D."/>
            <person name="Zhao L."/>
            <person name="Wei J.T."/>
            <person name="Ye R.Z."/>
            <person name="Que T.C."/>
            <person name="Du C.H."/>
            <person name="Zhou Y.H."/>
            <person name="Cheng J.X."/>
            <person name="Dai P.F."/>
            <person name="Guo W.B."/>
            <person name="Han X.H."/>
            <person name="Huang E.J."/>
            <person name="Li L.F."/>
            <person name="Wei W."/>
            <person name="Gao Y.C."/>
            <person name="Liu J.Z."/>
            <person name="Shao H.Z."/>
            <person name="Wang X."/>
            <person name="Wang C.C."/>
            <person name="Yang T.C."/>
            <person name="Huo Q.B."/>
            <person name="Li W."/>
            <person name="Chen H.Y."/>
            <person name="Chen S.E."/>
            <person name="Zhou L.G."/>
            <person name="Ni X.B."/>
            <person name="Tian J.H."/>
            <person name="Sheng Y."/>
            <person name="Liu T."/>
            <person name="Pan Y.S."/>
            <person name="Xia L.Y."/>
            <person name="Li J."/>
            <person name="Zhao F."/>
            <person name="Cao W.C."/>
        </authorList>
    </citation>
    <scope>NUCLEOTIDE SEQUENCE [LARGE SCALE GENOMIC DNA]</scope>
    <source>
        <strain evidence="3">HaeL-2018</strain>
    </source>
</reference>
<dbReference type="AlphaFoldDB" id="A0A9J6FXS1"/>
<dbReference type="SUPFAM" id="SSF52980">
    <property type="entry name" value="Restriction endonuclease-like"/>
    <property type="match status" value="1"/>
</dbReference>
<dbReference type="InterPro" id="IPR051703">
    <property type="entry name" value="NF-kappa-B_Signaling_Reg"/>
</dbReference>
<dbReference type="InterPro" id="IPR011604">
    <property type="entry name" value="PDDEXK-like_dom_sf"/>
</dbReference>
<dbReference type="InterPro" id="IPR011335">
    <property type="entry name" value="Restrct_endonuc-II-like"/>
</dbReference>
<dbReference type="CDD" id="cd22343">
    <property type="entry name" value="PDDEXK_lambda_exonuclease-like"/>
    <property type="match status" value="1"/>
</dbReference>
<sequence>MQPEASTQETLSTAPAQRQRPPSVLQLIRRTDKVDLQAFLEEAHEWYDENTILDIQRCTIEQSSSEEWHEYRRGMATSTIVHSFKTKAHKLQTEPRPHNLTGLYKAVTRQNHFQSAAMVKGLQKESEAREVYRAVMTADGHDVEIGETGLVIWQHFPLMGCSPDGVVSFRCECCPARQTLLEIKCPVKVANSFSKDRPKPHYMTQMQVQMGIVGISTCDFFVYESPDVWRLLRVTFDEARFNDCYNAVKSIYAEYLFDALRAP</sequence>
<dbReference type="OMA" id="SEEWHEY"/>
<dbReference type="GO" id="GO:0006281">
    <property type="term" value="P:DNA repair"/>
    <property type="evidence" value="ECO:0007669"/>
    <property type="project" value="UniProtKB-ARBA"/>
</dbReference>
<dbReference type="OrthoDB" id="6488259at2759"/>
<evidence type="ECO:0000259" key="2">
    <source>
        <dbReference type="Pfam" id="PF09588"/>
    </source>
</evidence>
<keyword evidence="4" id="KW-1185">Reference proteome</keyword>
<accession>A0A9J6FXS1</accession>
<dbReference type="Pfam" id="PF09588">
    <property type="entry name" value="YqaJ"/>
    <property type="match status" value="1"/>
</dbReference>
<proteinExistence type="predicted"/>
<dbReference type="PANTHER" id="PTHR46609:SF8">
    <property type="entry name" value="YQAJ VIRAL RECOMBINASE DOMAIN-CONTAINING PROTEIN"/>
    <property type="match status" value="1"/>
</dbReference>
<protein>
    <recommendedName>
        <fullName evidence="2">YqaJ viral recombinase domain-containing protein</fullName>
    </recommendedName>
</protein>
<feature type="region of interest" description="Disordered" evidence="1">
    <location>
        <begin position="1"/>
        <end position="22"/>
    </location>
</feature>
<dbReference type="VEuPathDB" id="VectorBase:HLOH_042397"/>
<organism evidence="3 4">
    <name type="scientific">Haemaphysalis longicornis</name>
    <name type="common">Bush tick</name>
    <dbReference type="NCBI Taxonomy" id="44386"/>
    <lineage>
        <taxon>Eukaryota</taxon>
        <taxon>Metazoa</taxon>
        <taxon>Ecdysozoa</taxon>
        <taxon>Arthropoda</taxon>
        <taxon>Chelicerata</taxon>
        <taxon>Arachnida</taxon>
        <taxon>Acari</taxon>
        <taxon>Parasitiformes</taxon>
        <taxon>Ixodida</taxon>
        <taxon>Ixodoidea</taxon>
        <taxon>Ixodidae</taxon>
        <taxon>Haemaphysalinae</taxon>
        <taxon>Haemaphysalis</taxon>
    </lineage>
</organism>
<dbReference type="Gene3D" id="3.90.320.10">
    <property type="match status" value="1"/>
</dbReference>
<dbReference type="InterPro" id="IPR019080">
    <property type="entry name" value="YqaJ_viral_recombinase"/>
</dbReference>